<evidence type="ECO:0000256" key="6">
    <source>
        <dbReference type="ARBA" id="ARBA00023136"/>
    </source>
</evidence>
<evidence type="ECO:0000256" key="4">
    <source>
        <dbReference type="ARBA" id="ARBA00022968"/>
    </source>
</evidence>
<reference evidence="9 10" key="1">
    <citation type="journal article" date="2011" name="Science">
        <title>The Selaginella genome identifies genetic changes associated with the evolution of vascular plants.</title>
        <authorList>
            <person name="Banks J.A."/>
            <person name="Nishiyama T."/>
            <person name="Hasebe M."/>
            <person name="Bowman J.L."/>
            <person name="Gribskov M."/>
            <person name="dePamphilis C."/>
            <person name="Albert V.A."/>
            <person name="Aono N."/>
            <person name="Aoyama T."/>
            <person name="Ambrose B.A."/>
            <person name="Ashton N.W."/>
            <person name="Axtell M.J."/>
            <person name="Barker E."/>
            <person name="Barker M.S."/>
            <person name="Bennetzen J.L."/>
            <person name="Bonawitz N.D."/>
            <person name="Chapple C."/>
            <person name="Cheng C."/>
            <person name="Correa L.G."/>
            <person name="Dacre M."/>
            <person name="DeBarry J."/>
            <person name="Dreyer I."/>
            <person name="Elias M."/>
            <person name="Engstrom E.M."/>
            <person name="Estelle M."/>
            <person name="Feng L."/>
            <person name="Finet C."/>
            <person name="Floyd S.K."/>
            <person name="Frommer W.B."/>
            <person name="Fujita T."/>
            <person name="Gramzow L."/>
            <person name="Gutensohn M."/>
            <person name="Harholt J."/>
            <person name="Hattori M."/>
            <person name="Heyl A."/>
            <person name="Hirai T."/>
            <person name="Hiwatashi Y."/>
            <person name="Ishikawa M."/>
            <person name="Iwata M."/>
            <person name="Karol K.G."/>
            <person name="Koehler B."/>
            <person name="Kolukisaoglu U."/>
            <person name="Kubo M."/>
            <person name="Kurata T."/>
            <person name="Lalonde S."/>
            <person name="Li K."/>
            <person name="Li Y."/>
            <person name="Litt A."/>
            <person name="Lyons E."/>
            <person name="Manning G."/>
            <person name="Maruyama T."/>
            <person name="Michael T.P."/>
            <person name="Mikami K."/>
            <person name="Miyazaki S."/>
            <person name="Morinaga S."/>
            <person name="Murata T."/>
            <person name="Mueller-Roeber B."/>
            <person name="Nelson D.R."/>
            <person name="Obara M."/>
            <person name="Oguri Y."/>
            <person name="Olmstead R.G."/>
            <person name="Onodera N."/>
            <person name="Petersen B.L."/>
            <person name="Pils B."/>
            <person name="Prigge M."/>
            <person name="Rensing S.A."/>
            <person name="Riano-Pachon D.M."/>
            <person name="Roberts A.W."/>
            <person name="Sato Y."/>
            <person name="Scheller H.V."/>
            <person name="Schulz B."/>
            <person name="Schulz C."/>
            <person name="Shakirov E.V."/>
            <person name="Shibagaki N."/>
            <person name="Shinohara N."/>
            <person name="Shippen D.E."/>
            <person name="Soerensen I."/>
            <person name="Sotooka R."/>
            <person name="Sugimoto N."/>
            <person name="Sugita M."/>
            <person name="Sumikawa N."/>
            <person name="Tanurdzic M."/>
            <person name="Theissen G."/>
            <person name="Ulvskov P."/>
            <person name="Wakazuki S."/>
            <person name="Weng J.K."/>
            <person name="Willats W.W."/>
            <person name="Wipf D."/>
            <person name="Wolf P.G."/>
            <person name="Yang L."/>
            <person name="Zimmer A.D."/>
            <person name="Zhu Q."/>
            <person name="Mitros T."/>
            <person name="Hellsten U."/>
            <person name="Loque D."/>
            <person name="Otillar R."/>
            <person name="Salamov A."/>
            <person name="Schmutz J."/>
            <person name="Shapiro H."/>
            <person name="Lindquist E."/>
            <person name="Lucas S."/>
            <person name="Rokhsar D."/>
            <person name="Grigoriev I.V."/>
        </authorList>
    </citation>
    <scope>NUCLEOTIDE SEQUENCE [LARGE SCALE GENOMIC DNA]</scope>
</reference>
<dbReference type="InterPro" id="IPR029962">
    <property type="entry name" value="TBL"/>
</dbReference>
<keyword evidence="6" id="KW-0472">Membrane</keyword>
<dbReference type="GO" id="GO:0016020">
    <property type="term" value="C:membrane"/>
    <property type="evidence" value="ECO:0007669"/>
    <property type="project" value="UniProtKB-SubCell"/>
</dbReference>
<accession>D8T689</accession>
<evidence type="ECO:0000259" key="8">
    <source>
        <dbReference type="Pfam" id="PF14416"/>
    </source>
</evidence>
<proteinExistence type="inferred from homology"/>
<dbReference type="Pfam" id="PF13839">
    <property type="entry name" value="PC-Esterase"/>
    <property type="match status" value="1"/>
</dbReference>
<evidence type="ECO:0000256" key="3">
    <source>
        <dbReference type="ARBA" id="ARBA00022692"/>
    </source>
</evidence>
<evidence type="ECO:0000256" key="2">
    <source>
        <dbReference type="ARBA" id="ARBA00007727"/>
    </source>
</evidence>
<evidence type="ECO:0000256" key="5">
    <source>
        <dbReference type="ARBA" id="ARBA00022989"/>
    </source>
</evidence>
<dbReference type="AlphaFoldDB" id="D8T689"/>
<dbReference type="eggNOG" id="ENOG502QSWQ">
    <property type="taxonomic scope" value="Eukaryota"/>
</dbReference>
<organism evidence="10">
    <name type="scientific">Selaginella moellendorffii</name>
    <name type="common">Spikemoss</name>
    <dbReference type="NCBI Taxonomy" id="88036"/>
    <lineage>
        <taxon>Eukaryota</taxon>
        <taxon>Viridiplantae</taxon>
        <taxon>Streptophyta</taxon>
        <taxon>Embryophyta</taxon>
        <taxon>Tracheophyta</taxon>
        <taxon>Lycopodiopsida</taxon>
        <taxon>Selaginellales</taxon>
        <taxon>Selaginellaceae</taxon>
        <taxon>Selaginella</taxon>
    </lineage>
</organism>
<dbReference type="Gramene" id="EFJ07926">
    <property type="protein sequence ID" value="EFJ07926"/>
    <property type="gene ID" value="SELMODRAFT_23173"/>
</dbReference>
<dbReference type="PANTHER" id="PTHR32285">
    <property type="entry name" value="PROTEIN TRICHOME BIREFRINGENCE-LIKE 9-RELATED"/>
    <property type="match status" value="1"/>
</dbReference>
<dbReference type="PANTHER" id="PTHR32285:SF213">
    <property type="entry name" value="PROTEIN TRICHOME BIREFRINGENCE-LIKE 11"/>
    <property type="match status" value="1"/>
</dbReference>
<sequence>VAPPPQCDISAGSWVYDRSYPLYRASDCPLVEQGFRCQDNGRPDSSYTKWRWKPSQCHIPSFNAARMLQLLRGRRIAFVGDSMGRTQWESLVCMLLTAVADKSSVWEVNNRTITKREPYLAFHFAMHKVTVEYHRSPFLVQESPPPKHAPRRVRSILRLDQLEASRTRWADADVLVFNSGHWWNPSKTRQVGCYFYVGNTLRLGMKLEAAYQAALNTWARWVDSLVDTNKTRVLFRSLEPSHWEQPNASSLAAPSSIPQLALNRILHRVVQGMNKSVEVLNITTLSHSRSDAHVGRWSPGQPPLDCSHWCLPGVPDTWNQLLYATLL</sequence>
<dbReference type="Pfam" id="PF14416">
    <property type="entry name" value="PMR5N"/>
    <property type="match status" value="1"/>
</dbReference>
<dbReference type="EMBL" id="GL377679">
    <property type="protein sequence ID" value="EFJ07926.1"/>
    <property type="molecule type" value="Genomic_DNA"/>
</dbReference>
<evidence type="ECO:0000259" key="7">
    <source>
        <dbReference type="Pfam" id="PF13839"/>
    </source>
</evidence>
<feature type="non-terminal residue" evidence="9">
    <location>
        <position position="1"/>
    </location>
</feature>
<dbReference type="FunCoup" id="D8T689">
    <property type="interactions" value="155"/>
</dbReference>
<dbReference type="Proteomes" id="UP000001514">
    <property type="component" value="Unassembled WGS sequence"/>
</dbReference>
<dbReference type="GO" id="GO:0005794">
    <property type="term" value="C:Golgi apparatus"/>
    <property type="evidence" value="ECO:0000318"/>
    <property type="project" value="GO_Central"/>
</dbReference>
<dbReference type="KEGG" id="smo:SELMODRAFT_23173"/>
<feature type="domain" description="Trichome birefringence-like C-terminal" evidence="7">
    <location>
        <begin position="59"/>
        <end position="324"/>
    </location>
</feature>
<dbReference type="OMA" id="KLYETGC"/>
<name>D8T689_SELML</name>
<gene>
    <name evidence="9" type="ORF">SELMODRAFT_23173</name>
</gene>
<keyword evidence="10" id="KW-1185">Reference proteome</keyword>
<comment type="subcellular location">
    <subcellularLocation>
        <location evidence="1">Membrane</location>
        <topology evidence="1">Single-pass membrane protein</topology>
    </subcellularLocation>
</comment>
<evidence type="ECO:0000256" key="1">
    <source>
        <dbReference type="ARBA" id="ARBA00004167"/>
    </source>
</evidence>
<dbReference type="InterPro" id="IPR025846">
    <property type="entry name" value="TBL_N"/>
</dbReference>
<keyword evidence="4" id="KW-0735">Signal-anchor</keyword>
<dbReference type="InParanoid" id="D8T689"/>
<feature type="domain" description="Trichome birefringence-like N-terminal" evidence="8">
    <location>
        <begin position="6"/>
        <end position="58"/>
    </location>
</feature>
<feature type="non-terminal residue" evidence="9">
    <location>
        <position position="327"/>
    </location>
</feature>
<protein>
    <submittedName>
        <fullName evidence="9">Uncharacterized protein</fullName>
    </submittedName>
</protein>
<keyword evidence="3" id="KW-0812">Transmembrane</keyword>
<evidence type="ECO:0000313" key="9">
    <source>
        <dbReference type="EMBL" id="EFJ07926.1"/>
    </source>
</evidence>
<dbReference type="HOGENOM" id="CLU_020953_0_2_1"/>
<evidence type="ECO:0000313" key="10">
    <source>
        <dbReference type="Proteomes" id="UP000001514"/>
    </source>
</evidence>
<keyword evidence="5" id="KW-1133">Transmembrane helix</keyword>
<comment type="similarity">
    <text evidence="2">Belongs to the PC-esterase family. TBL subfamily.</text>
</comment>
<dbReference type="GO" id="GO:0016413">
    <property type="term" value="F:O-acetyltransferase activity"/>
    <property type="evidence" value="ECO:0000318"/>
    <property type="project" value="GO_Central"/>
</dbReference>
<dbReference type="InterPro" id="IPR026057">
    <property type="entry name" value="TBL_C"/>
</dbReference>